<dbReference type="InterPro" id="IPR050491">
    <property type="entry name" value="AmpC-like"/>
</dbReference>
<dbReference type="PANTHER" id="PTHR46825:SF7">
    <property type="entry name" value="D-ALANYL-D-ALANINE CARBOXYPEPTIDASE"/>
    <property type="match status" value="1"/>
</dbReference>
<dbReference type="Pfam" id="PF00144">
    <property type="entry name" value="Beta-lactamase"/>
    <property type="match status" value="1"/>
</dbReference>
<evidence type="ECO:0000313" key="4">
    <source>
        <dbReference type="Proteomes" id="UP000831786"/>
    </source>
</evidence>
<accession>A0ABY4FMP9</accession>
<protein>
    <submittedName>
        <fullName evidence="3">Serine hydrolase</fullName>
    </submittedName>
</protein>
<dbReference type="InterPro" id="IPR001466">
    <property type="entry name" value="Beta-lactam-related"/>
</dbReference>
<organism evidence="3 4">
    <name type="scientific">Leucobacter allii</name>
    <dbReference type="NCBI Taxonomy" id="2932247"/>
    <lineage>
        <taxon>Bacteria</taxon>
        <taxon>Bacillati</taxon>
        <taxon>Actinomycetota</taxon>
        <taxon>Actinomycetes</taxon>
        <taxon>Micrococcales</taxon>
        <taxon>Microbacteriaceae</taxon>
        <taxon>Leucobacter</taxon>
    </lineage>
</organism>
<dbReference type="PANTHER" id="PTHR46825">
    <property type="entry name" value="D-ALANYL-D-ALANINE-CARBOXYPEPTIDASE/ENDOPEPTIDASE AMPH"/>
    <property type="match status" value="1"/>
</dbReference>
<dbReference type="Gene3D" id="3.40.710.10">
    <property type="entry name" value="DD-peptidase/beta-lactamase superfamily"/>
    <property type="match status" value="1"/>
</dbReference>
<evidence type="ECO:0000313" key="3">
    <source>
        <dbReference type="EMBL" id="UOQ57557.1"/>
    </source>
</evidence>
<keyword evidence="4" id="KW-1185">Reference proteome</keyword>
<dbReference type="Proteomes" id="UP000831786">
    <property type="component" value="Chromosome"/>
</dbReference>
<keyword evidence="3" id="KW-0378">Hydrolase</keyword>
<dbReference type="RefSeq" id="WP_244728324.1">
    <property type="nucleotide sequence ID" value="NZ_CP095045.1"/>
</dbReference>
<sequence>MALVAAAAIGLTACSGGGVLSSGGDVNTVDGALSSSIDDAIASAMQQSGSTEAVVGVWSADGEYVTGYGDGIDGSARIRGAQATQPVMCALLLDLVEEGRLDLDREITEDLTRQSGVDGVTYRQLCDMTSGIRDFKGAYTDIFANNPSRPWPEQELIAQGLSDGPFRWRGLNMHQSDTNAVLLARVLKVETATDISSLLRNRIFSPAGMGSSYYPDMSTTTVSGTTLNGLTYPSSGGAPVCDVEPVAVAEVSPSMLGGAGATVTTVTDLKNFYTAYLDGAFGGEDASVVTTGIPTKNPDRDQDGNPTTEPDTAGRQWTFGMEKVGPLYGRTGSITGTLTAAYHDPESGYTVVVALNNSSAGAGFAKSLAFEIAAISAEAGSGPELAWTAEDQRGALAKAAVCQ</sequence>
<dbReference type="GO" id="GO:0016787">
    <property type="term" value="F:hydrolase activity"/>
    <property type="evidence" value="ECO:0007669"/>
    <property type="project" value="UniProtKB-KW"/>
</dbReference>
<dbReference type="InterPro" id="IPR012338">
    <property type="entry name" value="Beta-lactam/transpept-like"/>
</dbReference>
<dbReference type="EMBL" id="CP095045">
    <property type="protein sequence ID" value="UOQ57557.1"/>
    <property type="molecule type" value="Genomic_DNA"/>
</dbReference>
<feature type="domain" description="Beta-lactamase-related" evidence="2">
    <location>
        <begin position="37"/>
        <end position="359"/>
    </location>
</feature>
<evidence type="ECO:0000256" key="1">
    <source>
        <dbReference type="SAM" id="MobiDB-lite"/>
    </source>
</evidence>
<name>A0ABY4FMP9_9MICO</name>
<gene>
    <name evidence="3" type="ORF">MUN78_01535</name>
</gene>
<reference evidence="3 4" key="1">
    <citation type="submission" date="2022-04" db="EMBL/GenBank/DDBJ databases">
        <title>Leucobacter sp. isolated from rhizosphere of garlic.</title>
        <authorList>
            <person name="Won M."/>
            <person name="Lee C.-M."/>
            <person name="Woen H.-Y."/>
            <person name="Kwon S.-W."/>
        </authorList>
    </citation>
    <scope>NUCLEOTIDE SEQUENCE [LARGE SCALE GENOMIC DNA]</scope>
    <source>
        <strain evidence="3 4">H21R-40</strain>
    </source>
</reference>
<dbReference type="SUPFAM" id="SSF56601">
    <property type="entry name" value="beta-lactamase/transpeptidase-like"/>
    <property type="match status" value="1"/>
</dbReference>
<proteinExistence type="predicted"/>
<evidence type="ECO:0000259" key="2">
    <source>
        <dbReference type="Pfam" id="PF00144"/>
    </source>
</evidence>
<feature type="region of interest" description="Disordered" evidence="1">
    <location>
        <begin position="289"/>
        <end position="314"/>
    </location>
</feature>